<reference evidence="3" key="1">
    <citation type="journal article" date="2019" name="Int. J. Syst. Evol. Microbiol.">
        <title>The Global Catalogue of Microorganisms (GCM) 10K type strain sequencing project: providing services to taxonomists for standard genome sequencing and annotation.</title>
        <authorList>
            <consortium name="The Broad Institute Genomics Platform"/>
            <consortium name="The Broad Institute Genome Sequencing Center for Infectious Disease"/>
            <person name="Wu L."/>
            <person name="Ma J."/>
        </authorList>
    </citation>
    <scope>NUCLEOTIDE SEQUENCE [LARGE SCALE GENOMIC DNA]</scope>
    <source>
        <strain evidence="3">KCTC 42441</strain>
    </source>
</reference>
<sequence>MKAWFALLFGVVATPVFAQQPAAVLPPVPDPAETYLIYLHGRIVEDLGPRPTDPRFGLYDYPAILEALARRGATVISSQRPPDTNVNEYAGIVVAQVESLIHRGVPPGNIVVAGFSKGGDIAIHVSSFLRRSEVRFVLLAACWPRPGEPQLRLTGRVLSIYETSDSLAGSSCEPLARHPEKPRSFREISISTGLSHGAFYTPTKDWVDPVLDWVHGGG</sequence>
<evidence type="ECO:0000313" key="2">
    <source>
        <dbReference type="EMBL" id="MFC3716395.1"/>
    </source>
</evidence>
<dbReference type="Proteomes" id="UP001595705">
    <property type="component" value="Unassembled WGS sequence"/>
</dbReference>
<proteinExistence type="predicted"/>
<dbReference type="SUPFAM" id="SSF53474">
    <property type="entry name" value="alpha/beta-Hydrolases"/>
    <property type="match status" value="1"/>
</dbReference>
<dbReference type="RefSeq" id="WP_386743509.1">
    <property type="nucleotide sequence ID" value="NZ_JBHRYA010000007.1"/>
</dbReference>
<feature type="signal peptide" evidence="1">
    <location>
        <begin position="1"/>
        <end position="18"/>
    </location>
</feature>
<comment type="caution">
    <text evidence="2">The sequence shown here is derived from an EMBL/GenBank/DDBJ whole genome shotgun (WGS) entry which is preliminary data.</text>
</comment>
<dbReference type="GO" id="GO:0016787">
    <property type="term" value="F:hydrolase activity"/>
    <property type="evidence" value="ECO:0007669"/>
    <property type="project" value="UniProtKB-KW"/>
</dbReference>
<keyword evidence="3" id="KW-1185">Reference proteome</keyword>
<dbReference type="Gene3D" id="3.40.50.1820">
    <property type="entry name" value="alpha/beta hydrolase"/>
    <property type="match status" value="1"/>
</dbReference>
<gene>
    <name evidence="2" type="ORF">ACFONC_09535</name>
</gene>
<evidence type="ECO:0000313" key="3">
    <source>
        <dbReference type="Proteomes" id="UP001595705"/>
    </source>
</evidence>
<dbReference type="EMBL" id="JBHRYA010000007">
    <property type="protein sequence ID" value="MFC3716395.1"/>
    <property type="molecule type" value="Genomic_DNA"/>
</dbReference>
<protein>
    <submittedName>
        <fullName evidence="2">Alpha/beta hydrolase</fullName>
    </submittedName>
</protein>
<organism evidence="2 3">
    <name type="scientific">Luteimonas soli</name>
    <dbReference type="NCBI Taxonomy" id="1648966"/>
    <lineage>
        <taxon>Bacteria</taxon>
        <taxon>Pseudomonadati</taxon>
        <taxon>Pseudomonadota</taxon>
        <taxon>Gammaproteobacteria</taxon>
        <taxon>Lysobacterales</taxon>
        <taxon>Lysobacteraceae</taxon>
        <taxon>Luteimonas</taxon>
    </lineage>
</organism>
<keyword evidence="2" id="KW-0378">Hydrolase</keyword>
<accession>A0ABV7XJQ1</accession>
<evidence type="ECO:0000256" key="1">
    <source>
        <dbReference type="SAM" id="SignalP"/>
    </source>
</evidence>
<dbReference type="InterPro" id="IPR029058">
    <property type="entry name" value="AB_hydrolase_fold"/>
</dbReference>
<feature type="chain" id="PRO_5045770040" evidence="1">
    <location>
        <begin position="19"/>
        <end position="218"/>
    </location>
</feature>
<keyword evidence="1" id="KW-0732">Signal</keyword>
<name>A0ABV7XJQ1_9GAMM</name>